<dbReference type="SUPFAM" id="SSF56349">
    <property type="entry name" value="DNA breaking-rejoining enzymes"/>
    <property type="match status" value="1"/>
</dbReference>
<feature type="coiled-coil region" evidence="2">
    <location>
        <begin position="431"/>
        <end position="465"/>
    </location>
</feature>
<dbReference type="PANTHER" id="PTHR30349:SF64">
    <property type="entry name" value="PROPHAGE INTEGRASE INTD-RELATED"/>
    <property type="match status" value="1"/>
</dbReference>
<evidence type="ECO:0000313" key="5">
    <source>
        <dbReference type="Proteomes" id="UP000661112"/>
    </source>
</evidence>
<dbReference type="InterPro" id="IPR050090">
    <property type="entry name" value="Tyrosine_recombinase_XerCD"/>
</dbReference>
<dbReference type="RefSeq" id="WP_190475449.1">
    <property type="nucleotide sequence ID" value="NZ_JACJSG010000028.1"/>
</dbReference>
<name>A0ABR8D6P5_9NOST</name>
<keyword evidence="1" id="KW-0233">DNA recombination</keyword>
<gene>
    <name evidence="4" type="ORF">H6G83_19770</name>
</gene>
<dbReference type="InterPro" id="IPR002104">
    <property type="entry name" value="Integrase_catalytic"/>
</dbReference>
<accession>A0ABR8D6P5</accession>
<dbReference type="PROSITE" id="PS51898">
    <property type="entry name" value="TYR_RECOMBINASE"/>
    <property type="match status" value="1"/>
</dbReference>
<evidence type="ECO:0000256" key="2">
    <source>
        <dbReference type="SAM" id="Coils"/>
    </source>
</evidence>
<dbReference type="EMBL" id="JACJSG010000028">
    <property type="protein sequence ID" value="MBD2502814.1"/>
    <property type="molecule type" value="Genomic_DNA"/>
</dbReference>
<sequence>MDKSLKTVKSKAKKGQVAVRLDSGIIRACFPRTHFAEEKQVKLSTGISVTEGWEVKAGQLQRRLQIELEEGKLKDIEGNFNLVRYREILEEYGLRAKLRLVEPVNNSNETKIDLSLLEIWDRYCEYRRHSLAETTYILKMRRHFRNVIEKGITSIGEDGKFTPISFRHWLITNVNLETAKNVLQHLSRAYDLAVSQGIVIKNIFKGLADEVNVRRKTKVIKPDEYVNEDVDILDRNKAFTWEEVEEIINFIQNNSRISHYYYYTKFKFLTGCRPGEASALWWSDIKWADECLLIRRTYNEHLKIFKSTKNETIRMFPMPKDGELWQLIKLIPEGEPNEVVFKNRQGKVIRPTSFFHSWHGQDGSLGIIPTLIKEGKVSKYLPPYNTRHTFINHQINEVGIAPHIVNAWCEHSEEISREHYRQLDLKITPGYKKEKSESQSVNSEIEILKEQLKRQQELINRLMEGR</sequence>
<dbReference type="InterPro" id="IPR011010">
    <property type="entry name" value="DNA_brk_join_enz"/>
</dbReference>
<feature type="domain" description="Tyr recombinase" evidence="3">
    <location>
        <begin position="234"/>
        <end position="437"/>
    </location>
</feature>
<evidence type="ECO:0000259" key="3">
    <source>
        <dbReference type="PROSITE" id="PS51898"/>
    </source>
</evidence>
<evidence type="ECO:0000313" key="4">
    <source>
        <dbReference type="EMBL" id="MBD2502814.1"/>
    </source>
</evidence>
<comment type="caution">
    <text evidence="4">The sequence shown here is derived from an EMBL/GenBank/DDBJ whole genome shotgun (WGS) entry which is preliminary data.</text>
</comment>
<dbReference type="InterPro" id="IPR013762">
    <property type="entry name" value="Integrase-like_cat_sf"/>
</dbReference>
<dbReference type="Pfam" id="PF00589">
    <property type="entry name" value="Phage_integrase"/>
    <property type="match status" value="1"/>
</dbReference>
<dbReference type="PANTHER" id="PTHR30349">
    <property type="entry name" value="PHAGE INTEGRASE-RELATED"/>
    <property type="match status" value="1"/>
</dbReference>
<keyword evidence="5" id="KW-1185">Reference proteome</keyword>
<organism evidence="4 5">
    <name type="scientific">Anabaena azotica FACHB-119</name>
    <dbReference type="NCBI Taxonomy" id="947527"/>
    <lineage>
        <taxon>Bacteria</taxon>
        <taxon>Bacillati</taxon>
        <taxon>Cyanobacteriota</taxon>
        <taxon>Cyanophyceae</taxon>
        <taxon>Nostocales</taxon>
        <taxon>Nostocaceae</taxon>
        <taxon>Anabaena</taxon>
        <taxon>Anabaena azotica</taxon>
    </lineage>
</organism>
<dbReference type="Gene3D" id="1.10.443.10">
    <property type="entry name" value="Intergrase catalytic core"/>
    <property type="match status" value="1"/>
</dbReference>
<evidence type="ECO:0000256" key="1">
    <source>
        <dbReference type="ARBA" id="ARBA00023172"/>
    </source>
</evidence>
<dbReference type="Proteomes" id="UP000661112">
    <property type="component" value="Unassembled WGS sequence"/>
</dbReference>
<reference evidence="4 5" key="1">
    <citation type="journal article" date="2020" name="ISME J.">
        <title>Comparative genomics reveals insights into cyanobacterial evolution and habitat adaptation.</title>
        <authorList>
            <person name="Chen M.Y."/>
            <person name="Teng W.K."/>
            <person name="Zhao L."/>
            <person name="Hu C.X."/>
            <person name="Zhou Y.K."/>
            <person name="Han B.P."/>
            <person name="Song L.R."/>
            <person name="Shu W.S."/>
        </authorList>
    </citation>
    <scope>NUCLEOTIDE SEQUENCE [LARGE SCALE GENOMIC DNA]</scope>
    <source>
        <strain evidence="4 5">FACHB-119</strain>
    </source>
</reference>
<keyword evidence="2" id="KW-0175">Coiled coil</keyword>
<protein>
    <submittedName>
        <fullName evidence="4">Tyrosine-type recombinase/integrase</fullName>
    </submittedName>
</protein>
<proteinExistence type="predicted"/>